<dbReference type="Proteomes" id="UP001602119">
    <property type="component" value="Unassembled WGS sequence"/>
</dbReference>
<dbReference type="EMBL" id="JBIAXI010000021">
    <property type="protein sequence ID" value="MFF4777114.1"/>
    <property type="molecule type" value="Genomic_DNA"/>
</dbReference>
<evidence type="ECO:0008006" key="4">
    <source>
        <dbReference type="Google" id="ProtNLM"/>
    </source>
</evidence>
<comment type="caution">
    <text evidence="2">The sequence shown here is derived from an EMBL/GenBank/DDBJ whole genome shotgun (WGS) entry which is preliminary data.</text>
</comment>
<evidence type="ECO:0000256" key="1">
    <source>
        <dbReference type="SAM" id="SignalP"/>
    </source>
</evidence>
<keyword evidence="1" id="KW-0732">Signal</keyword>
<reference evidence="2 3" key="1">
    <citation type="submission" date="2024-10" db="EMBL/GenBank/DDBJ databases">
        <title>The Natural Products Discovery Center: Release of the First 8490 Sequenced Strains for Exploring Actinobacteria Biosynthetic Diversity.</title>
        <authorList>
            <person name="Kalkreuter E."/>
            <person name="Kautsar S.A."/>
            <person name="Yang D."/>
            <person name="Bader C.D."/>
            <person name="Teijaro C.N."/>
            <person name="Fluegel L."/>
            <person name="Davis C.M."/>
            <person name="Simpson J.R."/>
            <person name="Lauterbach L."/>
            <person name="Steele A.D."/>
            <person name="Gui C."/>
            <person name="Meng S."/>
            <person name="Li G."/>
            <person name="Viehrig K."/>
            <person name="Ye F."/>
            <person name="Su P."/>
            <person name="Kiefer A.F."/>
            <person name="Nichols A."/>
            <person name="Cepeda A.J."/>
            <person name="Yan W."/>
            <person name="Fan B."/>
            <person name="Jiang Y."/>
            <person name="Adhikari A."/>
            <person name="Zheng C.-J."/>
            <person name="Schuster L."/>
            <person name="Cowan T.M."/>
            <person name="Smanski M.J."/>
            <person name="Chevrette M.G."/>
            <person name="De Carvalho L.P.S."/>
            <person name="Shen B."/>
        </authorList>
    </citation>
    <scope>NUCLEOTIDE SEQUENCE [LARGE SCALE GENOMIC DNA]</scope>
    <source>
        <strain evidence="2 3">NPDC001281</strain>
    </source>
</reference>
<organism evidence="2 3">
    <name type="scientific">Microtetraspora fusca</name>
    <dbReference type="NCBI Taxonomy" id="1997"/>
    <lineage>
        <taxon>Bacteria</taxon>
        <taxon>Bacillati</taxon>
        <taxon>Actinomycetota</taxon>
        <taxon>Actinomycetes</taxon>
        <taxon>Streptosporangiales</taxon>
        <taxon>Streptosporangiaceae</taxon>
        <taxon>Microtetraspora</taxon>
    </lineage>
</organism>
<protein>
    <recommendedName>
        <fullName evidence="4">Lipoprotein</fullName>
    </recommendedName>
</protein>
<proteinExistence type="predicted"/>
<gene>
    <name evidence="2" type="ORF">ACFY05_30075</name>
</gene>
<name>A0ABW6VH71_MICFU</name>
<dbReference type="PROSITE" id="PS51257">
    <property type="entry name" value="PROKAR_LIPOPROTEIN"/>
    <property type="match status" value="1"/>
</dbReference>
<keyword evidence="3" id="KW-1185">Reference proteome</keyword>
<evidence type="ECO:0000313" key="2">
    <source>
        <dbReference type="EMBL" id="MFF4777114.1"/>
    </source>
</evidence>
<evidence type="ECO:0000313" key="3">
    <source>
        <dbReference type="Proteomes" id="UP001602119"/>
    </source>
</evidence>
<feature type="chain" id="PRO_5047503230" description="Lipoprotein" evidence="1">
    <location>
        <begin position="28"/>
        <end position="146"/>
    </location>
</feature>
<feature type="signal peptide" evidence="1">
    <location>
        <begin position="1"/>
        <end position="27"/>
    </location>
</feature>
<sequence length="146" mass="15649">MRLPAALRPAVLLCLAALGLAACASQAARTAPVEETPIYVLNLYGDENGRSDQRPPALVLSEFSTVSGMSWQSWGPGRAVGVGRLSGTWCLPRCQNHPYNATVTLSNVVPYRGDGYFTRYAVKAHLPPAERKTADLKGALPAPQDE</sequence>
<accession>A0ABW6VH71</accession>
<dbReference type="RefSeq" id="WP_387345532.1">
    <property type="nucleotide sequence ID" value="NZ_JBIAXI010000021.1"/>
</dbReference>